<dbReference type="Pfam" id="PF21530">
    <property type="entry name" value="Pif1_2B_dom"/>
    <property type="match status" value="1"/>
</dbReference>
<evidence type="ECO:0000313" key="2">
    <source>
        <dbReference type="Proteomes" id="UP001652660"/>
    </source>
</evidence>
<evidence type="ECO:0000313" key="3">
    <source>
        <dbReference type="RefSeq" id="XP_071920796.1"/>
    </source>
</evidence>
<feature type="domain" description="DNA helicase Pif1-like 2B" evidence="1">
    <location>
        <begin position="85"/>
        <end position="129"/>
    </location>
</feature>
<evidence type="ECO:0000259" key="1">
    <source>
        <dbReference type="Pfam" id="PF21530"/>
    </source>
</evidence>
<gene>
    <name evidence="3" type="primary">LOC113709028</name>
</gene>
<dbReference type="PANTHER" id="PTHR10492">
    <property type="match status" value="1"/>
</dbReference>
<keyword evidence="2" id="KW-1185">Reference proteome</keyword>
<protein>
    <recommendedName>
        <fullName evidence="1">DNA helicase Pif1-like 2B domain-containing protein</fullName>
    </recommendedName>
</protein>
<dbReference type="Proteomes" id="UP001652660">
    <property type="component" value="Chromosome 9c"/>
</dbReference>
<dbReference type="InterPro" id="IPR049163">
    <property type="entry name" value="Pif1-like_2B_dom"/>
</dbReference>
<dbReference type="InterPro" id="IPR027417">
    <property type="entry name" value="P-loop_NTPase"/>
</dbReference>
<accession>A0ABM4VMN6</accession>
<dbReference type="SUPFAM" id="SSF52540">
    <property type="entry name" value="P-loop containing nucleoside triphosphate hydrolases"/>
    <property type="match status" value="1"/>
</dbReference>
<reference evidence="3" key="1">
    <citation type="submission" date="2025-08" db="UniProtKB">
        <authorList>
            <consortium name="RefSeq"/>
        </authorList>
    </citation>
    <scope>IDENTIFICATION</scope>
    <source>
        <tissue evidence="3">Leaves</tissue>
    </source>
</reference>
<proteinExistence type="predicted"/>
<dbReference type="GeneID" id="113709028"/>
<dbReference type="RefSeq" id="XP_071920796.1">
    <property type="nucleotide sequence ID" value="XM_072064695.1"/>
</dbReference>
<organism evidence="2 3">
    <name type="scientific">Coffea arabica</name>
    <name type="common">Arabian coffee</name>
    <dbReference type="NCBI Taxonomy" id="13443"/>
    <lineage>
        <taxon>Eukaryota</taxon>
        <taxon>Viridiplantae</taxon>
        <taxon>Streptophyta</taxon>
        <taxon>Embryophyta</taxon>
        <taxon>Tracheophyta</taxon>
        <taxon>Spermatophyta</taxon>
        <taxon>Magnoliopsida</taxon>
        <taxon>eudicotyledons</taxon>
        <taxon>Gunneridae</taxon>
        <taxon>Pentapetalae</taxon>
        <taxon>asterids</taxon>
        <taxon>lamiids</taxon>
        <taxon>Gentianales</taxon>
        <taxon>Rubiaceae</taxon>
        <taxon>Ixoroideae</taxon>
        <taxon>Gardenieae complex</taxon>
        <taxon>Bertiereae - Coffeeae clade</taxon>
        <taxon>Coffeeae</taxon>
        <taxon>Coffea</taxon>
    </lineage>
</organism>
<sequence length="298" mass="33787">MRAFYDPAFFEFLLRIGEGTEPMDEIRKITLPNDMVIPFGSKETSLQRSVDDINNIMTNHFPGEAHAYTSTDRTLDECYQGDYKDFLNSQNPKGLLPYNLVLKKSCPLILLSGLNPTEGLCNGTCLICRELKPNTISAKIAASPHKWKQVLLPRIPLQTPDNDKNGIPFKRIQFPVRLCFAMTINKVQEQTLDYMGIYLREPTFSHGQLYFALSRAKASDSVKFAWVRASMSFENIFQRYGYMACKNASKQQMFYVRSPITSVRINLASRFDEAATSQANSPETSSEVIFASKKTKLA</sequence>
<dbReference type="PANTHER" id="PTHR10492:SF92">
    <property type="entry name" value="ATP-DEPENDENT DNA HELICASE"/>
    <property type="match status" value="1"/>
</dbReference>
<name>A0ABM4VMN6_COFAR</name>